<reference evidence="3" key="1">
    <citation type="submission" date="2016-12" db="EMBL/GenBank/DDBJ databases">
        <title>Comparative genomics of four Isosphaeraceae planctomycetes: a common pool of plasmids and glycoside hydrolase genes.</title>
        <authorList>
            <person name="Ivanova A."/>
        </authorList>
    </citation>
    <scope>NUCLEOTIDE SEQUENCE [LARGE SCALE GENOMIC DNA]</scope>
    <source>
        <strain evidence="3">PX4</strain>
    </source>
</reference>
<gene>
    <name evidence="2" type="ORF">BSF38_03444</name>
</gene>
<dbReference type="RefSeq" id="WP_076347629.1">
    <property type="nucleotide sequence ID" value="NZ_CP019082.1"/>
</dbReference>
<accession>A0A1U7CSQ9</accession>
<name>A0A1U7CSQ9_9BACT</name>
<dbReference type="Proteomes" id="UP000186309">
    <property type="component" value="Chromosome"/>
</dbReference>
<sequence length="200" mass="22210">MKLRIKLRTCLVMVAASGLLCWAAARVWLWHVRSPTYGALADYHRGEAEYLKSAVSNEAFLYKQAAHYLPGFLAHPEIDMRRILPDELRSDTFHPFSGPHSEWTAAVDAQGERVRRLEERVAFHARMSEEFRRASESFLAPVPSEGFMYPLPWWVDPEVLRTLKTNAAGGAKSNAAGKAVSPSPSGAPGRSTIYGPSSPD</sequence>
<evidence type="ECO:0000313" key="2">
    <source>
        <dbReference type="EMBL" id="APW61913.1"/>
    </source>
</evidence>
<protein>
    <submittedName>
        <fullName evidence="2">Uncharacterized protein</fullName>
    </submittedName>
</protein>
<evidence type="ECO:0000256" key="1">
    <source>
        <dbReference type="SAM" id="MobiDB-lite"/>
    </source>
</evidence>
<organism evidence="2 3">
    <name type="scientific">Paludisphaera borealis</name>
    <dbReference type="NCBI Taxonomy" id="1387353"/>
    <lineage>
        <taxon>Bacteria</taxon>
        <taxon>Pseudomonadati</taxon>
        <taxon>Planctomycetota</taxon>
        <taxon>Planctomycetia</taxon>
        <taxon>Isosphaerales</taxon>
        <taxon>Isosphaeraceae</taxon>
        <taxon>Paludisphaera</taxon>
    </lineage>
</organism>
<feature type="region of interest" description="Disordered" evidence="1">
    <location>
        <begin position="168"/>
        <end position="200"/>
    </location>
</feature>
<dbReference type="EMBL" id="CP019082">
    <property type="protein sequence ID" value="APW61913.1"/>
    <property type="molecule type" value="Genomic_DNA"/>
</dbReference>
<keyword evidence="3" id="KW-1185">Reference proteome</keyword>
<dbReference type="KEGG" id="pbor:BSF38_03444"/>
<dbReference type="AlphaFoldDB" id="A0A1U7CSQ9"/>
<proteinExistence type="predicted"/>
<feature type="compositionally biased region" description="Low complexity" evidence="1">
    <location>
        <begin position="168"/>
        <end position="179"/>
    </location>
</feature>
<evidence type="ECO:0000313" key="3">
    <source>
        <dbReference type="Proteomes" id="UP000186309"/>
    </source>
</evidence>